<dbReference type="SUPFAM" id="SSF48452">
    <property type="entry name" value="TPR-like"/>
    <property type="match status" value="1"/>
</dbReference>
<dbReference type="Gene3D" id="3.30.470.20">
    <property type="entry name" value="ATP-grasp fold, B domain"/>
    <property type="match status" value="1"/>
</dbReference>
<keyword evidence="1" id="KW-0802">TPR repeat</keyword>
<dbReference type="Gene3D" id="1.25.40.10">
    <property type="entry name" value="Tetratricopeptide repeat domain"/>
    <property type="match status" value="1"/>
</dbReference>
<organism evidence="2 3">
    <name type="scientific">Paraburkholderia panacisoli</name>
    <dbReference type="NCBI Taxonomy" id="2603818"/>
    <lineage>
        <taxon>Bacteria</taxon>
        <taxon>Pseudomonadati</taxon>
        <taxon>Pseudomonadota</taxon>
        <taxon>Betaproteobacteria</taxon>
        <taxon>Burkholderiales</taxon>
        <taxon>Burkholderiaceae</taxon>
        <taxon>Paraburkholderia</taxon>
    </lineage>
</organism>
<dbReference type="InterPro" id="IPR011990">
    <property type="entry name" value="TPR-like_helical_dom_sf"/>
</dbReference>
<comment type="caution">
    <text evidence="2">The sequence shown here is derived from an EMBL/GenBank/DDBJ whole genome shotgun (WGS) entry which is preliminary data.</text>
</comment>
<dbReference type="PROSITE" id="PS50005">
    <property type="entry name" value="TPR"/>
    <property type="match status" value="1"/>
</dbReference>
<accession>A0A5B0H8H8</accession>
<evidence type="ECO:0000313" key="3">
    <source>
        <dbReference type="Proteomes" id="UP000325273"/>
    </source>
</evidence>
<dbReference type="Pfam" id="PF13414">
    <property type="entry name" value="TPR_11"/>
    <property type="match status" value="1"/>
</dbReference>
<dbReference type="SMART" id="SM00028">
    <property type="entry name" value="TPR"/>
    <property type="match status" value="2"/>
</dbReference>
<dbReference type="InterPro" id="IPR019734">
    <property type="entry name" value="TPR_rpt"/>
</dbReference>
<protein>
    <submittedName>
        <fullName evidence="2">Tetratricopeptide repeat protein</fullName>
    </submittedName>
</protein>
<reference evidence="2 3" key="1">
    <citation type="submission" date="2019-08" db="EMBL/GenBank/DDBJ databases">
        <title>Paraburkholderia sp. DCY113.</title>
        <authorList>
            <person name="Kang J."/>
        </authorList>
    </citation>
    <scope>NUCLEOTIDE SEQUENCE [LARGE SCALE GENOMIC DNA]</scope>
    <source>
        <strain evidence="2 3">DCY113</strain>
    </source>
</reference>
<dbReference type="Proteomes" id="UP000325273">
    <property type="component" value="Unassembled WGS sequence"/>
</dbReference>
<evidence type="ECO:0000313" key="2">
    <source>
        <dbReference type="EMBL" id="KAA1011344.1"/>
    </source>
</evidence>
<gene>
    <name evidence="2" type="ORF">FVF58_15500</name>
</gene>
<dbReference type="SUPFAM" id="SSF56059">
    <property type="entry name" value="Glutathione synthetase ATP-binding domain-like"/>
    <property type="match status" value="1"/>
</dbReference>
<dbReference type="EMBL" id="VTUZ01000009">
    <property type="protein sequence ID" value="KAA1011344.1"/>
    <property type="molecule type" value="Genomic_DNA"/>
</dbReference>
<dbReference type="AlphaFoldDB" id="A0A5B0H8H8"/>
<keyword evidence="3" id="KW-1185">Reference proteome</keyword>
<evidence type="ECO:0000256" key="1">
    <source>
        <dbReference type="PROSITE-ProRule" id="PRU00339"/>
    </source>
</evidence>
<name>A0A5B0H8H8_9BURK</name>
<proteinExistence type="predicted"/>
<sequence>MNPARWRAHRLRLRLRPMRAGHRPRPCCADGDPMSIEESRAPGELNPAFYRRQAEACRTAGDELAALANLIAAQMLDAFAAQSSVAQTRNLCDVATGYFMKGDYEAAAHWYRLVLDIDPDTAVAWLNLAAIHAEQDDEDEAAACRERAYKTRRVFIEQTGGATRRVLILCSGSGTGNVPFAALLPGTVNCRIKYAIDHALDDEDANLPPFDLVFNALGDPDIAEPIAKRLARFESRTSRPVLNRSAVVARTRRHRLPELLHGLNDVVSAHCVLGIAPIAAEAPLALRLADNGLTFPLLLRPLASHGGDGLVRCDDLDTLNAHLRVMDGAHYLSAFHDTRDADGFYRKYRMIFVDGEPFAYHLAISPHWMVHYFSAEMEAHAWKLDEERRFLDDPRGAIGERALRAIAKIGERLALDYAGIDFTILPGGRVFVFEANATMLVHYERDDGPLMHKNGQVQRIVDAFEQMMTRRSVSHAGPA</sequence>
<feature type="repeat" description="TPR" evidence="1">
    <location>
        <begin position="88"/>
        <end position="121"/>
    </location>
</feature>